<dbReference type="Proteomes" id="UP000267096">
    <property type="component" value="Unassembled WGS sequence"/>
</dbReference>
<dbReference type="EMBL" id="UYRR01024259">
    <property type="protein sequence ID" value="VDK33617.1"/>
    <property type="molecule type" value="Genomic_DNA"/>
</dbReference>
<sequence>MPSLREQQEEEDRAAQTTSTITAPTKITSVSLKDFNFIKVLGKGSFGKV</sequence>
<dbReference type="Gene3D" id="3.30.200.20">
    <property type="entry name" value="Phosphorylase Kinase, domain 1"/>
    <property type="match status" value="1"/>
</dbReference>
<evidence type="ECO:0008006" key="4">
    <source>
        <dbReference type="Google" id="ProtNLM"/>
    </source>
</evidence>
<evidence type="ECO:0000313" key="2">
    <source>
        <dbReference type="EMBL" id="VDK33617.1"/>
    </source>
</evidence>
<proteinExistence type="predicted"/>
<feature type="region of interest" description="Disordered" evidence="1">
    <location>
        <begin position="1"/>
        <end position="21"/>
    </location>
</feature>
<name>A0A3P6PLL4_ANISI</name>
<dbReference type="AlphaFoldDB" id="A0A3P6PLL4"/>
<protein>
    <recommendedName>
        <fullName evidence="4">Protein kinase domain-containing protein</fullName>
    </recommendedName>
</protein>
<evidence type="ECO:0000313" key="3">
    <source>
        <dbReference type="Proteomes" id="UP000267096"/>
    </source>
</evidence>
<gene>
    <name evidence="2" type="ORF">ASIM_LOCUS8683</name>
</gene>
<organism evidence="2 3">
    <name type="scientific">Anisakis simplex</name>
    <name type="common">Herring worm</name>
    <dbReference type="NCBI Taxonomy" id="6269"/>
    <lineage>
        <taxon>Eukaryota</taxon>
        <taxon>Metazoa</taxon>
        <taxon>Ecdysozoa</taxon>
        <taxon>Nematoda</taxon>
        <taxon>Chromadorea</taxon>
        <taxon>Rhabditida</taxon>
        <taxon>Spirurina</taxon>
        <taxon>Ascaridomorpha</taxon>
        <taxon>Ascaridoidea</taxon>
        <taxon>Anisakidae</taxon>
        <taxon>Anisakis</taxon>
        <taxon>Anisakis simplex complex</taxon>
    </lineage>
</organism>
<evidence type="ECO:0000256" key="1">
    <source>
        <dbReference type="SAM" id="MobiDB-lite"/>
    </source>
</evidence>
<accession>A0A3P6PLL4</accession>
<keyword evidence="3" id="KW-1185">Reference proteome</keyword>
<reference evidence="2 3" key="1">
    <citation type="submission" date="2018-11" db="EMBL/GenBank/DDBJ databases">
        <authorList>
            <consortium name="Pathogen Informatics"/>
        </authorList>
    </citation>
    <scope>NUCLEOTIDE SEQUENCE [LARGE SCALE GENOMIC DNA]</scope>
</reference>